<evidence type="ECO:0000256" key="8">
    <source>
        <dbReference type="ARBA" id="ARBA00030916"/>
    </source>
</evidence>
<proteinExistence type="inferred from homology"/>
<evidence type="ECO:0000256" key="5">
    <source>
        <dbReference type="ARBA" id="ARBA00023159"/>
    </source>
</evidence>
<feature type="region of interest" description="Disordered" evidence="10">
    <location>
        <begin position="24"/>
        <end position="45"/>
    </location>
</feature>
<dbReference type="PANTHER" id="PTHR28314:SF1">
    <property type="entry name" value="MEDIATOR OF RNA POLYMERASE II TRANSCRIPTION SUBUNIT 29"/>
    <property type="match status" value="1"/>
</dbReference>
<keyword evidence="4" id="KW-0805">Transcription regulation</keyword>
<organism evidence="11 12">
    <name type="scientific">Aedes albopictus</name>
    <name type="common">Asian tiger mosquito</name>
    <name type="synonym">Stegomyia albopicta</name>
    <dbReference type="NCBI Taxonomy" id="7160"/>
    <lineage>
        <taxon>Eukaryota</taxon>
        <taxon>Metazoa</taxon>
        <taxon>Ecdysozoa</taxon>
        <taxon>Arthropoda</taxon>
        <taxon>Hexapoda</taxon>
        <taxon>Insecta</taxon>
        <taxon>Pterygota</taxon>
        <taxon>Neoptera</taxon>
        <taxon>Endopterygota</taxon>
        <taxon>Diptera</taxon>
        <taxon>Nematocera</taxon>
        <taxon>Culicoidea</taxon>
        <taxon>Culicidae</taxon>
        <taxon>Culicinae</taxon>
        <taxon>Aedini</taxon>
        <taxon>Aedes</taxon>
        <taxon>Stegomyia</taxon>
    </lineage>
</organism>
<keyword evidence="5" id="KW-0010">Activator</keyword>
<evidence type="ECO:0000256" key="3">
    <source>
        <dbReference type="ARBA" id="ARBA00019684"/>
    </source>
</evidence>
<evidence type="ECO:0000256" key="9">
    <source>
        <dbReference type="ARBA" id="ARBA00031963"/>
    </source>
</evidence>
<keyword evidence="7" id="KW-0539">Nucleus</keyword>
<dbReference type="EnsemblMetazoa" id="AALFPA23_019477.R28641">
    <property type="protein sequence ID" value="AALFPA23_019477.P28641"/>
    <property type="gene ID" value="AALFPA23_019477"/>
</dbReference>
<evidence type="ECO:0000313" key="11">
    <source>
        <dbReference type="EnsemblMetazoa" id="AALFPA23_019477.P28641"/>
    </source>
</evidence>
<dbReference type="PANTHER" id="PTHR28314">
    <property type="entry name" value="MEDIATOR OF RNA POLYMERASE II TRANSCRIPTION SUBUNIT 29"/>
    <property type="match status" value="1"/>
</dbReference>
<feature type="compositionally biased region" description="Low complexity" evidence="10">
    <location>
        <begin position="33"/>
        <end position="45"/>
    </location>
</feature>
<sequence length="219" mass="24168">MNQMNQMGMHMQQQGVVQGGPGVPVGIPGGQVGVSPVMMQSPQMQQQQQQQQVAVQQQQQQAQAHQHQSQQQQQQQTEKVDNISKVKALIGPLRESLAATIKTAALLLQQNNLNDAGTKGGDMNALIPRFDKHLEEFYSICDQIELNLETAKLCIQQGNSSELYFPVPVAPTQPNPDDPNALSYGQFLDVVKTQIGFSRHLHDMLNCAVQNISGRSFQE</sequence>
<dbReference type="RefSeq" id="XP_062716773.1">
    <property type="nucleotide sequence ID" value="XM_062860789.1"/>
</dbReference>
<evidence type="ECO:0000256" key="6">
    <source>
        <dbReference type="ARBA" id="ARBA00023163"/>
    </source>
</evidence>
<comment type="subcellular location">
    <subcellularLocation>
        <location evidence="1">Nucleus</location>
    </subcellularLocation>
</comment>
<reference evidence="12" key="1">
    <citation type="journal article" date="2015" name="Proc. Natl. Acad. Sci. U.S.A.">
        <title>Genome sequence of the Asian Tiger mosquito, Aedes albopictus, reveals insights into its biology, genetics, and evolution.</title>
        <authorList>
            <person name="Chen X.G."/>
            <person name="Jiang X."/>
            <person name="Gu J."/>
            <person name="Xu M."/>
            <person name="Wu Y."/>
            <person name="Deng Y."/>
            <person name="Zhang C."/>
            <person name="Bonizzoni M."/>
            <person name="Dermauw W."/>
            <person name="Vontas J."/>
            <person name="Armbruster P."/>
            <person name="Huang X."/>
            <person name="Yang Y."/>
            <person name="Zhang H."/>
            <person name="He W."/>
            <person name="Peng H."/>
            <person name="Liu Y."/>
            <person name="Wu K."/>
            <person name="Chen J."/>
            <person name="Lirakis M."/>
            <person name="Topalis P."/>
            <person name="Van Leeuwen T."/>
            <person name="Hall A.B."/>
            <person name="Jiang X."/>
            <person name="Thorpe C."/>
            <person name="Mueller R.L."/>
            <person name="Sun C."/>
            <person name="Waterhouse R.M."/>
            <person name="Yan G."/>
            <person name="Tu Z.J."/>
            <person name="Fang X."/>
            <person name="James A.A."/>
        </authorList>
    </citation>
    <scope>NUCLEOTIDE SEQUENCE [LARGE SCALE GENOMIC DNA]</scope>
    <source>
        <strain evidence="12">Foshan</strain>
    </source>
</reference>
<evidence type="ECO:0000256" key="7">
    <source>
        <dbReference type="ARBA" id="ARBA00023242"/>
    </source>
</evidence>
<evidence type="ECO:0000256" key="4">
    <source>
        <dbReference type="ARBA" id="ARBA00023015"/>
    </source>
</evidence>
<dbReference type="InterPro" id="IPR021018">
    <property type="entry name" value="Mediator_Med29_met"/>
</dbReference>
<reference evidence="11" key="2">
    <citation type="submission" date="2025-05" db="UniProtKB">
        <authorList>
            <consortium name="EnsemblMetazoa"/>
        </authorList>
    </citation>
    <scope>IDENTIFICATION</scope>
    <source>
        <strain evidence="11">Foshan</strain>
    </source>
</reference>
<dbReference type="GeneID" id="134292069"/>
<dbReference type="Proteomes" id="UP000069940">
    <property type="component" value="Unassembled WGS sequence"/>
</dbReference>
<keyword evidence="6" id="KW-0804">Transcription</keyword>
<dbReference type="Pfam" id="PF11568">
    <property type="entry name" value="Med29"/>
    <property type="match status" value="1"/>
</dbReference>
<evidence type="ECO:0000313" key="12">
    <source>
        <dbReference type="Proteomes" id="UP000069940"/>
    </source>
</evidence>
<evidence type="ECO:0000256" key="2">
    <source>
        <dbReference type="ARBA" id="ARBA00009851"/>
    </source>
</evidence>
<evidence type="ECO:0000256" key="1">
    <source>
        <dbReference type="ARBA" id="ARBA00004123"/>
    </source>
</evidence>
<keyword evidence="12" id="KW-1185">Reference proteome</keyword>
<evidence type="ECO:0000256" key="10">
    <source>
        <dbReference type="SAM" id="MobiDB-lite"/>
    </source>
</evidence>
<comment type="similarity">
    <text evidence="2">Belongs to the Mediator complex subunit 29 family.</text>
</comment>
<name>A0ABM1ZKX9_AEDAL</name>
<protein>
    <recommendedName>
        <fullName evidence="3">Mediator of RNA polymerase II transcription subunit 29</fullName>
    </recommendedName>
    <alternativeName>
        <fullName evidence="9">Mediator complex subunit 29</fullName>
    </alternativeName>
    <alternativeName>
        <fullName evidence="8">Protein intersex</fullName>
    </alternativeName>
</protein>
<accession>A0ABM1ZKX9</accession>